<feature type="domain" description="HTH lysR-type" evidence="5">
    <location>
        <begin position="4"/>
        <end position="62"/>
    </location>
</feature>
<keyword evidence="4" id="KW-0804">Transcription</keyword>
<dbReference type="InterPro" id="IPR005119">
    <property type="entry name" value="LysR_subst-bd"/>
</dbReference>
<evidence type="ECO:0000313" key="6">
    <source>
        <dbReference type="EMBL" id="MBB2995865.1"/>
    </source>
</evidence>
<protein>
    <submittedName>
        <fullName evidence="6">DNA-binding transcriptional LysR family regulator</fullName>
    </submittedName>
</protein>
<evidence type="ECO:0000256" key="1">
    <source>
        <dbReference type="ARBA" id="ARBA00009437"/>
    </source>
</evidence>
<dbReference type="Pfam" id="PF00126">
    <property type="entry name" value="HTH_1"/>
    <property type="match status" value="1"/>
</dbReference>
<keyword evidence="2" id="KW-0805">Transcription regulation</keyword>
<evidence type="ECO:0000259" key="5">
    <source>
        <dbReference type="PROSITE" id="PS50931"/>
    </source>
</evidence>
<keyword evidence="3 6" id="KW-0238">DNA-binding</keyword>
<comment type="similarity">
    <text evidence="1">Belongs to the LysR transcriptional regulatory family.</text>
</comment>
<dbReference type="Pfam" id="PF03466">
    <property type="entry name" value="LysR_substrate"/>
    <property type="match status" value="1"/>
</dbReference>
<evidence type="ECO:0000256" key="4">
    <source>
        <dbReference type="ARBA" id="ARBA00023163"/>
    </source>
</evidence>
<dbReference type="InterPro" id="IPR000847">
    <property type="entry name" value="LysR_HTH_N"/>
</dbReference>
<evidence type="ECO:0000313" key="7">
    <source>
        <dbReference type="Proteomes" id="UP000523000"/>
    </source>
</evidence>
<proteinExistence type="inferred from homology"/>
<dbReference type="Gene3D" id="1.10.10.10">
    <property type="entry name" value="Winged helix-like DNA-binding domain superfamily/Winged helix DNA-binding domain"/>
    <property type="match status" value="1"/>
</dbReference>
<dbReference type="RefSeq" id="WP_246380458.1">
    <property type="nucleotide sequence ID" value="NZ_BAABGK010000042.1"/>
</dbReference>
<sequence>MARYTLRQLECFVAVGEHGSIAAAAQALMLSPSAVTGALNELERIFGAQLTIRRKAHGVTLTPSGGYVLSQARSLLSSANDLQTLAGSAGTELRGRLVVGCYSSLAPTLLTGLLAEFTAEHPRVDIEFHAGTQAEIHRMLLSGELDVAIAYDLAVPAGVAKRKLMDSVPSVVLPADHRLAGHSRVALAELVSEPMILLDVNPSRENTEMMFSAAGLEPWIRFRTTDFEVTRSMVARGMGYAILVQRPAGDVSYEGRPLVVLPIHPAIRHVPVSMVWPESTRLSGAAEAMLALAERLHGSGRAAPSV</sequence>
<dbReference type="GO" id="GO:0032993">
    <property type="term" value="C:protein-DNA complex"/>
    <property type="evidence" value="ECO:0007669"/>
    <property type="project" value="TreeGrafter"/>
</dbReference>
<comment type="caution">
    <text evidence="6">The sequence shown here is derived from an EMBL/GenBank/DDBJ whole genome shotgun (WGS) entry which is preliminary data.</text>
</comment>
<dbReference type="GO" id="GO:0003677">
    <property type="term" value="F:DNA binding"/>
    <property type="evidence" value="ECO:0007669"/>
    <property type="project" value="UniProtKB-KW"/>
</dbReference>
<reference evidence="6 7" key="1">
    <citation type="submission" date="2020-08" db="EMBL/GenBank/DDBJ databases">
        <title>Sequencing the genomes of 1000 actinobacteria strains.</title>
        <authorList>
            <person name="Klenk H.-P."/>
        </authorList>
    </citation>
    <scope>NUCLEOTIDE SEQUENCE [LARGE SCALE GENOMIC DNA]</scope>
    <source>
        <strain evidence="6 7">DSM 22826</strain>
    </source>
</reference>
<keyword evidence="7" id="KW-1185">Reference proteome</keyword>
<accession>A0A839QMN7</accession>
<evidence type="ECO:0000256" key="3">
    <source>
        <dbReference type="ARBA" id="ARBA00023125"/>
    </source>
</evidence>
<gene>
    <name evidence="6" type="ORF">E9229_002056</name>
</gene>
<dbReference type="PROSITE" id="PS50931">
    <property type="entry name" value="HTH_LYSR"/>
    <property type="match status" value="1"/>
</dbReference>
<dbReference type="InterPro" id="IPR036390">
    <property type="entry name" value="WH_DNA-bd_sf"/>
</dbReference>
<dbReference type="InterPro" id="IPR036388">
    <property type="entry name" value="WH-like_DNA-bd_sf"/>
</dbReference>
<dbReference type="SUPFAM" id="SSF46785">
    <property type="entry name" value="Winged helix' DNA-binding domain"/>
    <property type="match status" value="1"/>
</dbReference>
<dbReference type="EMBL" id="JACHVS010000001">
    <property type="protein sequence ID" value="MBB2995865.1"/>
    <property type="molecule type" value="Genomic_DNA"/>
</dbReference>
<dbReference type="Proteomes" id="UP000523000">
    <property type="component" value="Unassembled WGS sequence"/>
</dbReference>
<dbReference type="Gene3D" id="3.40.190.10">
    <property type="entry name" value="Periplasmic binding protein-like II"/>
    <property type="match status" value="2"/>
</dbReference>
<organism evidence="6 7">
    <name type="scientific">Paeniglutamicibacter cryotolerans</name>
    <dbReference type="NCBI Taxonomy" id="670079"/>
    <lineage>
        <taxon>Bacteria</taxon>
        <taxon>Bacillati</taxon>
        <taxon>Actinomycetota</taxon>
        <taxon>Actinomycetes</taxon>
        <taxon>Micrococcales</taxon>
        <taxon>Micrococcaceae</taxon>
        <taxon>Paeniglutamicibacter</taxon>
    </lineage>
</organism>
<dbReference type="PANTHER" id="PTHR30346">
    <property type="entry name" value="TRANSCRIPTIONAL DUAL REGULATOR HCAR-RELATED"/>
    <property type="match status" value="1"/>
</dbReference>
<dbReference type="SUPFAM" id="SSF53850">
    <property type="entry name" value="Periplasmic binding protein-like II"/>
    <property type="match status" value="1"/>
</dbReference>
<name>A0A839QMN7_9MICC</name>
<dbReference type="PANTHER" id="PTHR30346:SF0">
    <property type="entry name" value="HCA OPERON TRANSCRIPTIONAL ACTIVATOR HCAR"/>
    <property type="match status" value="1"/>
</dbReference>
<dbReference type="AlphaFoldDB" id="A0A839QMN7"/>
<dbReference type="GO" id="GO:0003700">
    <property type="term" value="F:DNA-binding transcription factor activity"/>
    <property type="evidence" value="ECO:0007669"/>
    <property type="project" value="InterPro"/>
</dbReference>
<evidence type="ECO:0000256" key="2">
    <source>
        <dbReference type="ARBA" id="ARBA00023015"/>
    </source>
</evidence>